<organism evidence="2 3">
    <name type="scientific">Lasius platythorax</name>
    <dbReference type="NCBI Taxonomy" id="488582"/>
    <lineage>
        <taxon>Eukaryota</taxon>
        <taxon>Metazoa</taxon>
        <taxon>Ecdysozoa</taxon>
        <taxon>Arthropoda</taxon>
        <taxon>Hexapoda</taxon>
        <taxon>Insecta</taxon>
        <taxon>Pterygota</taxon>
        <taxon>Neoptera</taxon>
        <taxon>Endopterygota</taxon>
        <taxon>Hymenoptera</taxon>
        <taxon>Apocrita</taxon>
        <taxon>Aculeata</taxon>
        <taxon>Formicoidea</taxon>
        <taxon>Formicidae</taxon>
        <taxon>Formicinae</taxon>
        <taxon>Lasius</taxon>
        <taxon>Lasius</taxon>
    </lineage>
</organism>
<accession>A0AAV2NTE1</accession>
<gene>
    <name evidence="2" type="ORF">LPLAT_LOCUS9431</name>
</gene>
<sequence>MFLPRLRKHVGPELPPERGKKRPYPSDFASTMTNIFLTIVLYRTIVGFLVTLQKEETAGETILPEL</sequence>
<feature type="region of interest" description="Disordered" evidence="1">
    <location>
        <begin position="1"/>
        <end position="25"/>
    </location>
</feature>
<dbReference type="AlphaFoldDB" id="A0AAV2NTE1"/>
<evidence type="ECO:0000313" key="2">
    <source>
        <dbReference type="EMBL" id="CAL1683765.1"/>
    </source>
</evidence>
<evidence type="ECO:0000256" key="1">
    <source>
        <dbReference type="SAM" id="MobiDB-lite"/>
    </source>
</evidence>
<keyword evidence="3" id="KW-1185">Reference proteome</keyword>
<reference evidence="2" key="1">
    <citation type="submission" date="2024-04" db="EMBL/GenBank/DDBJ databases">
        <authorList>
            <consortium name="Molecular Ecology Group"/>
        </authorList>
    </citation>
    <scope>NUCLEOTIDE SEQUENCE</scope>
</reference>
<proteinExistence type="predicted"/>
<dbReference type="Proteomes" id="UP001497644">
    <property type="component" value="Chromosome 4"/>
</dbReference>
<name>A0AAV2NTE1_9HYME</name>
<protein>
    <submittedName>
        <fullName evidence="2">Uncharacterized protein</fullName>
    </submittedName>
</protein>
<evidence type="ECO:0000313" key="3">
    <source>
        <dbReference type="Proteomes" id="UP001497644"/>
    </source>
</evidence>
<dbReference type="EMBL" id="OZ034827">
    <property type="protein sequence ID" value="CAL1683765.1"/>
    <property type="molecule type" value="Genomic_DNA"/>
</dbReference>